<dbReference type="Ensembl" id="ENSCINT00000036305.1">
    <property type="protein sequence ID" value="ENSCINP00000032232.1"/>
    <property type="gene ID" value="ENSCING00000023246.1"/>
</dbReference>
<reference evidence="2" key="2">
    <citation type="journal article" date="2008" name="Genome Biol.">
        <title>Improved genome assembly and evidence-based global gene model set for the chordate Ciona intestinalis: new insight into intron and operon populations.</title>
        <authorList>
            <person name="Satou Y."/>
            <person name="Mineta K."/>
            <person name="Ogasawara M."/>
            <person name="Sasakura Y."/>
            <person name="Shoguchi E."/>
            <person name="Ueno K."/>
            <person name="Yamada L."/>
            <person name="Matsumoto J."/>
            <person name="Wasserscheid J."/>
            <person name="Dewar K."/>
            <person name="Wiley G.B."/>
            <person name="Macmil S.L."/>
            <person name="Roe B.A."/>
            <person name="Zeller R.W."/>
            <person name="Hastings K.E."/>
            <person name="Lemaire P."/>
            <person name="Lindquist E."/>
            <person name="Endo T."/>
            <person name="Hotta K."/>
            <person name="Inaba K."/>
        </authorList>
    </citation>
    <scope>NUCLEOTIDE SEQUENCE [LARGE SCALE GENOMIC DNA]</scope>
    <source>
        <strain evidence="2">wild type</strain>
    </source>
</reference>
<dbReference type="STRING" id="7719.ENSCINP00000032232"/>
<proteinExistence type="predicted"/>
<dbReference type="InParanoid" id="H2XRE8"/>
<dbReference type="HOGENOM" id="CLU_1266506_0_0_1"/>
<dbReference type="Proteomes" id="UP000008144">
    <property type="component" value="Chromosome 1"/>
</dbReference>
<sequence>MENEQIEPKSNETEEKVTQDVKCPQKDDEKRPSVDEEIGEDERNDEVEENDSTPTIQPRRRFRSKPKIYFYVGGGNGAQLVEDNLTALGWERMHDKTREDYKLKWCEVKSHNNYHSFREGEQLCYQIPNNKLLTTKIGLLTTLQEYDRVMNKVKKGKPRIMRYQDFIPETYRLDVKDDREAFFETYVDGELWISKPTGMNQGKGIYLIRSLADVVKIQ</sequence>
<evidence type="ECO:0000313" key="3">
    <source>
        <dbReference type="Proteomes" id="UP000008144"/>
    </source>
</evidence>
<feature type="compositionally biased region" description="Acidic residues" evidence="1">
    <location>
        <begin position="35"/>
        <end position="51"/>
    </location>
</feature>
<protein>
    <recommendedName>
        <fullName evidence="4">Tubulin--tyrosine ligase-like protein 9</fullName>
    </recommendedName>
</protein>
<organism evidence="2 3">
    <name type="scientific">Ciona intestinalis</name>
    <name type="common">Transparent sea squirt</name>
    <name type="synonym">Ascidia intestinalis</name>
    <dbReference type="NCBI Taxonomy" id="7719"/>
    <lineage>
        <taxon>Eukaryota</taxon>
        <taxon>Metazoa</taxon>
        <taxon>Chordata</taxon>
        <taxon>Tunicata</taxon>
        <taxon>Ascidiacea</taxon>
        <taxon>Phlebobranchia</taxon>
        <taxon>Cionidae</taxon>
        <taxon>Ciona</taxon>
    </lineage>
</organism>
<dbReference type="InterPro" id="IPR027752">
    <property type="entry name" value="TTLL10"/>
</dbReference>
<name>H2XRE8_CIOIN</name>
<dbReference type="PROSITE" id="PS51221">
    <property type="entry name" value="TTL"/>
    <property type="match status" value="1"/>
</dbReference>
<dbReference type="EMBL" id="EAAA01000052">
    <property type="status" value="NOT_ANNOTATED_CDS"/>
    <property type="molecule type" value="Genomic_DNA"/>
</dbReference>
<dbReference type="Pfam" id="PF03133">
    <property type="entry name" value="TTL"/>
    <property type="match status" value="1"/>
</dbReference>
<evidence type="ECO:0000256" key="1">
    <source>
        <dbReference type="SAM" id="MobiDB-lite"/>
    </source>
</evidence>
<feature type="region of interest" description="Disordered" evidence="1">
    <location>
        <begin position="1"/>
        <end position="59"/>
    </location>
</feature>
<dbReference type="PANTHER" id="PTHR46810">
    <property type="entry name" value="INACTIVE POLYGLYCYLASE TTLL10"/>
    <property type="match status" value="1"/>
</dbReference>
<keyword evidence="3" id="KW-1185">Reference proteome</keyword>
<reference evidence="2" key="4">
    <citation type="submission" date="2025-09" db="UniProtKB">
        <authorList>
            <consortium name="Ensembl"/>
        </authorList>
    </citation>
    <scope>IDENTIFICATION</scope>
</reference>
<feature type="compositionally biased region" description="Basic and acidic residues" evidence="1">
    <location>
        <begin position="1"/>
        <end position="34"/>
    </location>
</feature>
<dbReference type="GeneTree" id="ENSGT00940000160919"/>
<reference evidence="2" key="3">
    <citation type="submission" date="2025-08" db="UniProtKB">
        <authorList>
            <consortium name="Ensembl"/>
        </authorList>
    </citation>
    <scope>IDENTIFICATION</scope>
</reference>
<evidence type="ECO:0000313" key="2">
    <source>
        <dbReference type="Ensembl" id="ENSCINP00000032232.1"/>
    </source>
</evidence>
<dbReference type="InterPro" id="IPR004344">
    <property type="entry name" value="TTL/TTLL_fam"/>
</dbReference>
<evidence type="ECO:0008006" key="4">
    <source>
        <dbReference type="Google" id="ProtNLM"/>
    </source>
</evidence>
<reference evidence="3" key="1">
    <citation type="journal article" date="2002" name="Science">
        <title>The draft genome of Ciona intestinalis: insights into chordate and vertebrate origins.</title>
        <authorList>
            <person name="Dehal P."/>
            <person name="Satou Y."/>
            <person name="Campbell R.K."/>
            <person name="Chapman J."/>
            <person name="Degnan B."/>
            <person name="De Tomaso A."/>
            <person name="Davidson B."/>
            <person name="Di Gregorio A."/>
            <person name="Gelpke M."/>
            <person name="Goodstein D.M."/>
            <person name="Harafuji N."/>
            <person name="Hastings K.E."/>
            <person name="Ho I."/>
            <person name="Hotta K."/>
            <person name="Huang W."/>
            <person name="Kawashima T."/>
            <person name="Lemaire P."/>
            <person name="Martinez D."/>
            <person name="Meinertzhagen I.A."/>
            <person name="Necula S."/>
            <person name="Nonaka M."/>
            <person name="Putnam N."/>
            <person name="Rash S."/>
            <person name="Saiga H."/>
            <person name="Satake M."/>
            <person name="Terry A."/>
            <person name="Yamada L."/>
            <person name="Wang H.G."/>
            <person name="Awazu S."/>
            <person name="Azumi K."/>
            <person name="Boore J."/>
            <person name="Branno M."/>
            <person name="Chin-Bow S."/>
            <person name="DeSantis R."/>
            <person name="Doyle S."/>
            <person name="Francino P."/>
            <person name="Keys D.N."/>
            <person name="Haga S."/>
            <person name="Hayashi H."/>
            <person name="Hino K."/>
            <person name="Imai K.S."/>
            <person name="Inaba K."/>
            <person name="Kano S."/>
            <person name="Kobayashi K."/>
            <person name="Kobayashi M."/>
            <person name="Lee B.I."/>
            <person name="Makabe K.W."/>
            <person name="Manohar C."/>
            <person name="Matassi G."/>
            <person name="Medina M."/>
            <person name="Mochizuki Y."/>
            <person name="Mount S."/>
            <person name="Morishita T."/>
            <person name="Miura S."/>
            <person name="Nakayama A."/>
            <person name="Nishizaka S."/>
            <person name="Nomoto H."/>
            <person name="Ohta F."/>
            <person name="Oishi K."/>
            <person name="Rigoutsos I."/>
            <person name="Sano M."/>
            <person name="Sasaki A."/>
            <person name="Sasakura Y."/>
            <person name="Shoguchi E."/>
            <person name="Shin-i T."/>
            <person name="Spagnuolo A."/>
            <person name="Stainier D."/>
            <person name="Suzuki M.M."/>
            <person name="Tassy O."/>
            <person name="Takatori N."/>
            <person name="Tokuoka M."/>
            <person name="Yagi K."/>
            <person name="Yoshizaki F."/>
            <person name="Wada S."/>
            <person name="Zhang C."/>
            <person name="Hyatt P.D."/>
            <person name="Larimer F."/>
            <person name="Detter C."/>
            <person name="Doggett N."/>
            <person name="Glavina T."/>
            <person name="Hawkins T."/>
            <person name="Richardson P."/>
            <person name="Lucas S."/>
            <person name="Kohara Y."/>
            <person name="Levine M."/>
            <person name="Satoh N."/>
            <person name="Rokhsar D.S."/>
        </authorList>
    </citation>
    <scope>NUCLEOTIDE SEQUENCE [LARGE SCALE GENOMIC DNA]</scope>
</reference>
<dbReference type="PANTHER" id="PTHR46810:SF1">
    <property type="entry name" value="INACTIVE POLYGLYCYLASE TTLL10"/>
    <property type="match status" value="1"/>
</dbReference>
<accession>H2XRE8</accession>
<dbReference type="AlphaFoldDB" id="H2XRE8"/>